<dbReference type="EMBL" id="CAHIKZ030000146">
    <property type="protein sequence ID" value="CAE1155790.1"/>
    <property type="molecule type" value="Genomic_DNA"/>
</dbReference>
<protein>
    <submittedName>
        <fullName evidence="1">LRP2</fullName>
    </submittedName>
</protein>
<dbReference type="GO" id="GO:0043235">
    <property type="term" value="C:receptor complex"/>
    <property type="evidence" value="ECO:0007669"/>
    <property type="project" value="TreeGrafter"/>
</dbReference>
<evidence type="ECO:0000313" key="2">
    <source>
        <dbReference type="Proteomes" id="UP000597762"/>
    </source>
</evidence>
<gene>
    <name evidence="1" type="ORF">SPHA_4572</name>
</gene>
<dbReference type="Gene3D" id="2.120.10.30">
    <property type="entry name" value="TolB, C-terminal domain"/>
    <property type="match status" value="2"/>
</dbReference>
<dbReference type="SUPFAM" id="SSF63829">
    <property type="entry name" value="Calcium-dependent phosphotriesterase"/>
    <property type="match status" value="1"/>
</dbReference>
<name>A0A812AVJ2_ACAPH</name>
<proteinExistence type="predicted"/>
<dbReference type="OrthoDB" id="9990982at2759"/>
<reference evidence="1" key="1">
    <citation type="submission" date="2021-01" db="EMBL/GenBank/DDBJ databases">
        <authorList>
            <person name="Li R."/>
            <person name="Bekaert M."/>
        </authorList>
    </citation>
    <scope>NUCLEOTIDE SEQUENCE</scope>
    <source>
        <strain evidence="1">Farmed</strain>
    </source>
</reference>
<dbReference type="PANTHER" id="PTHR22722:SF14">
    <property type="entry name" value="MEGALIN, ISOFORM A"/>
    <property type="match status" value="1"/>
</dbReference>
<dbReference type="GO" id="GO:0042562">
    <property type="term" value="F:hormone binding"/>
    <property type="evidence" value="ECO:0007669"/>
    <property type="project" value="TreeGrafter"/>
</dbReference>
<sequence length="226" mass="24981">MVVVFISLSLGSHKKSSLIFVNLASHWSEVNYETNPCKGSNYGGCQQLCLPNGLNSHTCKCNTGLTKNNQGECKAGTSFLIAVMYNALQGFSLESNDHPEAMVPLRMQDHFIHFVDTYKKENYIFAASIDKGIMKFKPDGSKMETVIPQNSNQFGILAVAIDWLAGNMYFRNAGVKEQVLEVSRLDGTHRLVILEDLFRSINGICVNPIKSVFLTMEAIGNMCAAT</sequence>
<comment type="caution">
    <text evidence="1">The sequence shown here is derived from an EMBL/GenBank/DDBJ whole genome shotgun (WGS) entry which is preliminary data.</text>
</comment>
<dbReference type="AlphaFoldDB" id="A0A812AVJ2"/>
<dbReference type="GO" id="GO:0016324">
    <property type="term" value="C:apical plasma membrane"/>
    <property type="evidence" value="ECO:0007669"/>
    <property type="project" value="TreeGrafter"/>
</dbReference>
<keyword evidence="2" id="KW-1185">Reference proteome</keyword>
<dbReference type="InterPro" id="IPR051221">
    <property type="entry name" value="LDLR-related"/>
</dbReference>
<accession>A0A812AVJ2</accession>
<dbReference type="InterPro" id="IPR000033">
    <property type="entry name" value="LDLR_classB_rpt"/>
</dbReference>
<dbReference type="InterPro" id="IPR011042">
    <property type="entry name" value="6-blade_b-propeller_TolB-like"/>
</dbReference>
<dbReference type="Proteomes" id="UP000597762">
    <property type="component" value="Unassembled WGS sequence"/>
</dbReference>
<dbReference type="SMART" id="SM00135">
    <property type="entry name" value="LY"/>
    <property type="match status" value="1"/>
</dbReference>
<dbReference type="GO" id="GO:0006898">
    <property type="term" value="P:receptor-mediated endocytosis"/>
    <property type="evidence" value="ECO:0007669"/>
    <property type="project" value="TreeGrafter"/>
</dbReference>
<dbReference type="PANTHER" id="PTHR22722">
    <property type="entry name" value="LOW-DENSITY LIPOPROTEIN RECEPTOR-RELATED PROTEIN 2-RELATED"/>
    <property type="match status" value="1"/>
</dbReference>
<organism evidence="1 2">
    <name type="scientific">Acanthosepion pharaonis</name>
    <name type="common">Pharaoh cuttlefish</name>
    <name type="synonym">Sepia pharaonis</name>
    <dbReference type="NCBI Taxonomy" id="158019"/>
    <lineage>
        <taxon>Eukaryota</taxon>
        <taxon>Metazoa</taxon>
        <taxon>Spiralia</taxon>
        <taxon>Lophotrochozoa</taxon>
        <taxon>Mollusca</taxon>
        <taxon>Cephalopoda</taxon>
        <taxon>Coleoidea</taxon>
        <taxon>Decapodiformes</taxon>
        <taxon>Sepiida</taxon>
        <taxon>Sepiina</taxon>
        <taxon>Sepiidae</taxon>
        <taxon>Acanthosepion</taxon>
    </lineage>
</organism>
<evidence type="ECO:0000313" key="1">
    <source>
        <dbReference type="EMBL" id="CAE1155790.1"/>
    </source>
</evidence>